<reference evidence="2 3" key="1">
    <citation type="submission" date="2021-06" db="EMBL/GenBank/DDBJ databases">
        <title>Genome-based taxonomic framework of Microbacterium strains isolated from marine environment, the description of four new species and reclassification of four preexisting species.</title>
        <authorList>
            <person name="Lee S.D."/>
            <person name="Kim S.-M."/>
            <person name="Byeon Y.-S."/>
            <person name="Yang H.L."/>
            <person name="Kim I.S."/>
        </authorList>
    </citation>
    <scope>NUCLEOTIDE SEQUENCE [LARGE SCALE GENOMIC DNA]</scope>
    <source>
        <strain evidence="2 3">SSW1-36</strain>
    </source>
</reference>
<evidence type="ECO:0000256" key="1">
    <source>
        <dbReference type="SAM" id="Phobius"/>
    </source>
</evidence>
<keyword evidence="1" id="KW-1133">Transmembrane helix</keyword>
<proteinExistence type="predicted"/>
<evidence type="ECO:0000313" key="2">
    <source>
        <dbReference type="EMBL" id="UPL15866.1"/>
    </source>
</evidence>
<organism evidence="2 3">
    <name type="scientific">Microbacterium galbinum</name>
    <dbReference type="NCBI Taxonomy" id="2851646"/>
    <lineage>
        <taxon>Bacteria</taxon>
        <taxon>Bacillati</taxon>
        <taxon>Actinomycetota</taxon>
        <taxon>Actinomycetes</taxon>
        <taxon>Micrococcales</taxon>
        <taxon>Microbacteriaceae</taxon>
        <taxon>Microbacterium</taxon>
    </lineage>
</organism>
<dbReference type="RefSeq" id="WP_247956324.1">
    <property type="nucleotide sequence ID" value="NZ_CP078077.1"/>
</dbReference>
<feature type="transmembrane region" description="Helical" evidence="1">
    <location>
        <begin position="48"/>
        <end position="72"/>
    </location>
</feature>
<protein>
    <submittedName>
        <fullName evidence="2">Uncharacterized protein</fullName>
    </submittedName>
</protein>
<keyword evidence="1" id="KW-0472">Membrane</keyword>
<gene>
    <name evidence="2" type="ORF">KV396_15920</name>
</gene>
<keyword evidence="1" id="KW-0812">Transmembrane</keyword>
<accession>A0ABY4IVN9</accession>
<evidence type="ECO:0000313" key="3">
    <source>
        <dbReference type="Proteomes" id="UP000831963"/>
    </source>
</evidence>
<dbReference type="EMBL" id="CP078077">
    <property type="protein sequence ID" value="UPL15866.1"/>
    <property type="molecule type" value="Genomic_DNA"/>
</dbReference>
<sequence>MTDSALLERVLTDADPARTPRESAPDPRAIALRDRILRDTRAPRQRRAVVAGWASGLTVAAASAVVAVAVMVPQNAAVAGTPLPLEFDAGGTTAQILDDAQAALATSDGPAGAERAVQSASWSFAVDMGTRETEVVPQLVTTTWNPDLSGRTVAIEGVPYDPADAAANVGSEISSSGEVAWELDMAPGEFAAPVVDMPAATPENMRAVLEAYWLPSDPTGFDVVAAISSAKGQWTLTNAQEAEMLGILEQVPGVEALGTSTDRLERPVTALRVPSPDGTSSDVVLLSADTGRIVGVERTNLLDNEAFAAGAIISYQLWDIEGIL</sequence>
<keyword evidence="3" id="KW-1185">Reference proteome</keyword>
<name>A0ABY4IVN9_9MICO</name>
<dbReference type="Proteomes" id="UP000831963">
    <property type="component" value="Chromosome"/>
</dbReference>